<dbReference type="SUPFAM" id="SSF51556">
    <property type="entry name" value="Metallo-dependent hydrolases"/>
    <property type="match status" value="1"/>
</dbReference>
<organism evidence="2">
    <name type="scientific">marine sediment metagenome</name>
    <dbReference type="NCBI Taxonomy" id="412755"/>
    <lineage>
        <taxon>unclassified sequences</taxon>
        <taxon>metagenomes</taxon>
        <taxon>ecological metagenomes</taxon>
    </lineage>
</organism>
<sequence>MQLLSYVPQDAAQLSAVNDYGATLLGAYPDRFGLLAALPTDDPDACLAEIARVPDELAADGFAVQCIYHDVGLGDTRLEPVWNEL</sequence>
<dbReference type="GO" id="GO:0016787">
    <property type="term" value="F:hydrolase activity"/>
    <property type="evidence" value="ECO:0007669"/>
    <property type="project" value="InterPro"/>
</dbReference>
<gene>
    <name evidence="2" type="ORF">S03H2_26756</name>
</gene>
<protein>
    <recommendedName>
        <fullName evidence="1">Amidohydrolase-related domain-containing protein</fullName>
    </recommendedName>
</protein>
<name>X1I985_9ZZZZ</name>
<dbReference type="Pfam" id="PF04909">
    <property type="entry name" value="Amidohydro_2"/>
    <property type="match status" value="1"/>
</dbReference>
<reference evidence="2" key="1">
    <citation type="journal article" date="2014" name="Front. Microbiol.">
        <title>High frequency of phylogenetically diverse reductive dehalogenase-homologous genes in deep subseafloor sedimentary metagenomes.</title>
        <authorList>
            <person name="Kawai M."/>
            <person name="Futagami T."/>
            <person name="Toyoda A."/>
            <person name="Takaki Y."/>
            <person name="Nishi S."/>
            <person name="Hori S."/>
            <person name="Arai W."/>
            <person name="Tsubouchi T."/>
            <person name="Morono Y."/>
            <person name="Uchiyama I."/>
            <person name="Ito T."/>
            <person name="Fujiyama A."/>
            <person name="Inagaki F."/>
            <person name="Takami H."/>
        </authorList>
    </citation>
    <scope>NUCLEOTIDE SEQUENCE</scope>
    <source>
        <strain evidence="2">Expedition CK06-06</strain>
    </source>
</reference>
<feature type="domain" description="Amidohydrolase-related" evidence="1">
    <location>
        <begin position="17"/>
        <end position="83"/>
    </location>
</feature>
<dbReference type="InterPro" id="IPR032466">
    <property type="entry name" value="Metal_Hydrolase"/>
</dbReference>
<comment type="caution">
    <text evidence="2">The sequence shown here is derived from an EMBL/GenBank/DDBJ whole genome shotgun (WGS) entry which is preliminary data.</text>
</comment>
<proteinExistence type="predicted"/>
<evidence type="ECO:0000259" key="1">
    <source>
        <dbReference type="Pfam" id="PF04909"/>
    </source>
</evidence>
<dbReference type="AlphaFoldDB" id="X1I985"/>
<feature type="non-terminal residue" evidence="2">
    <location>
        <position position="85"/>
    </location>
</feature>
<accession>X1I985</accession>
<dbReference type="Gene3D" id="3.20.20.140">
    <property type="entry name" value="Metal-dependent hydrolases"/>
    <property type="match status" value="1"/>
</dbReference>
<dbReference type="InterPro" id="IPR006680">
    <property type="entry name" value="Amidohydro-rel"/>
</dbReference>
<dbReference type="EMBL" id="BARU01015664">
    <property type="protein sequence ID" value="GAH54138.1"/>
    <property type="molecule type" value="Genomic_DNA"/>
</dbReference>
<evidence type="ECO:0000313" key="2">
    <source>
        <dbReference type="EMBL" id="GAH54138.1"/>
    </source>
</evidence>